<accession>A0ABZ3CHT3</accession>
<feature type="domain" description="HTH tetR-type" evidence="3">
    <location>
        <begin position="6"/>
        <end position="66"/>
    </location>
</feature>
<dbReference type="PANTHER" id="PTHR43479:SF11">
    <property type="entry name" value="ACREF_ENVCD OPERON REPRESSOR-RELATED"/>
    <property type="match status" value="1"/>
</dbReference>
<reference evidence="5" key="1">
    <citation type="submission" date="2023-10" db="EMBL/GenBank/DDBJ databases">
        <title>Genome analysis and identification of Salinococcus sp. Bachu38 nov., a PGPR from the rhizosphere of Tamarix.</title>
        <authorList>
            <person name="Liang Z."/>
            <person name="Zhang X."/>
            <person name="Jia J."/>
            <person name="Chen X."/>
            <person name="Wang Y."/>
            <person name="Wang Q."/>
            <person name="Wang R."/>
        </authorList>
    </citation>
    <scope>NUCLEOTIDE SEQUENCE [LARGE SCALE GENOMIC DNA]</scope>
    <source>
        <strain evidence="5">Bachu38</strain>
    </source>
</reference>
<dbReference type="PROSITE" id="PS50977">
    <property type="entry name" value="HTH_TETR_2"/>
    <property type="match status" value="1"/>
</dbReference>
<dbReference type="SUPFAM" id="SSF46689">
    <property type="entry name" value="Homeodomain-like"/>
    <property type="match status" value="1"/>
</dbReference>
<dbReference type="InterPro" id="IPR001647">
    <property type="entry name" value="HTH_TetR"/>
</dbReference>
<feature type="DNA-binding region" description="H-T-H motif" evidence="2">
    <location>
        <begin position="29"/>
        <end position="48"/>
    </location>
</feature>
<keyword evidence="1 2" id="KW-0238">DNA-binding</keyword>
<dbReference type="EMBL" id="CP138333">
    <property type="protein sequence ID" value="WZX28941.1"/>
    <property type="molecule type" value="Genomic_DNA"/>
</dbReference>
<proteinExistence type="predicted"/>
<gene>
    <name evidence="4" type="ORF">RQP18_09770</name>
</gene>
<evidence type="ECO:0000256" key="1">
    <source>
        <dbReference type="ARBA" id="ARBA00023125"/>
    </source>
</evidence>
<name>A0ABZ3CHT3_9STAP</name>
<evidence type="ECO:0000256" key="2">
    <source>
        <dbReference type="PROSITE-ProRule" id="PRU00335"/>
    </source>
</evidence>
<dbReference type="RefSeq" id="WP_342387515.1">
    <property type="nucleotide sequence ID" value="NZ_CP138333.2"/>
</dbReference>
<organism evidence="4 5">
    <name type="scientific">Salinicoccus bachuensis</name>
    <dbReference type="NCBI Taxonomy" id="3136731"/>
    <lineage>
        <taxon>Bacteria</taxon>
        <taxon>Bacillati</taxon>
        <taxon>Bacillota</taxon>
        <taxon>Bacilli</taxon>
        <taxon>Bacillales</taxon>
        <taxon>Staphylococcaceae</taxon>
        <taxon>Salinicoccus</taxon>
    </lineage>
</organism>
<dbReference type="Proteomes" id="UP001455384">
    <property type="component" value="Chromosome"/>
</dbReference>
<dbReference type="Gene3D" id="1.10.357.10">
    <property type="entry name" value="Tetracycline Repressor, domain 2"/>
    <property type="match status" value="1"/>
</dbReference>
<protein>
    <submittedName>
        <fullName evidence="4">TetR/AcrR family transcriptional regulator</fullName>
    </submittedName>
</protein>
<evidence type="ECO:0000313" key="4">
    <source>
        <dbReference type="EMBL" id="WZX28941.1"/>
    </source>
</evidence>
<dbReference type="InterPro" id="IPR050624">
    <property type="entry name" value="HTH-type_Tx_Regulator"/>
</dbReference>
<dbReference type="PANTHER" id="PTHR43479">
    <property type="entry name" value="ACREF/ENVCD OPERON REPRESSOR-RELATED"/>
    <property type="match status" value="1"/>
</dbReference>
<evidence type="ECO:0000259" key="3">
    <source>
        <dbReference type="PROSITE" id="PS50977"/>
    </source>
</evidence>
<evidence type="ECO:0000313" key="5">
    <source>
        <dbReference type="Proteomes" id="UP001455384"/>
    </source>
</evidence>
<dbReference type="InterPro" id="IPR009057">
    <property type="entry name" value="Homeodomain-like_sf"/>
</dbReference>
<sequence>MDKRFERSEKIIRQAYLDLLSNKVNSKISVSDICRLAECSRNTFYLHYDSKDHLLESIFDDIIDAVEKSCRPVVKDFNYIGKNESKLFTDQILKAIEEYKTFIKVLLLQEQWHFLQKLADVLLSSSVKEAELLKQTYHLPHLIYFTNGIVGFIRYWLQTNMSLKEAQQQLHEAVNFRFEEQ</sequence>
<keyword evidence="5" id="KW-1185">Reference proteome</keyword>